<comment type="pathway">
    <text evidence="2 11">Amino-acid biosynthesis; L-arginine biosynthesis; carbamoyl phosphate from bicarbonate: step 1/1.</text>
</comment>
<feature type="binding site" evidence="11">
    <location>
        <position position="282"/>
    </location>
    <ligand>
        <name>L-glutamine</name>
        <dbReference type="ChEBI" id="CHEBI:58359"/>
    </ligand>
</feature>
<dbReference type="UniPathway" id="UPA00068">
    <property type="reaction ID" value="UER00171"/>
</dbReference>
<dbReference type="InterPro" id="IPR050472">
    <property type="entry name" value="Anth_synth/Amidotransfase"/>
</dbReference>
<keyword evidence="7 11" id="KW-0315">Glutamine amidotransferase</keyword>
<evidence type="ECO:0000256" key="8">
    <source>
        <dbReference type="ARBA" id="ARBA00022975"/>
    </source>
</evidence>
<evidence type="ECO:0000256" key="3">
    <source>
        <dbReference type="ARBA" id="ARBA00007800"/>
    </source>
</evidence>
<dbReference type="SMART" id="SM01097">
    <property type="entry name" value="CPSase_sm_chain"/>
    <property type="match status" value="1"/>
</dbReference>
<dbReference type="Gene3D" id="3.50.30.20">
    <property type="entry name" value="Carbamoyl-phosphate synthase small subunit, N-terminal domain"/>
    <property type="match status" value="1"/>
</dbReference>
<dbReference type="PRINTS" id="PR00096">
    <property type="entry name" value="GATASE"/>
</dbReference>
<feature type="binding site" evidence="11">
    <location>
        <position position="279"/>
    </location>
    <ligand>
        <name>L-glutamine</name>
        <dbReference type="ChEBI" id="CHEBI:58359"/>
    </ligand>
</feature>
<dbReference type="InterPro" id="IPR017926">
    <property type="entry name" value="GATASE"/>
</dbReference>
<reference evidence="13" key="1">
    <citation type="submission" date="2018-07" db="EMBL/GenBank/DDBJ databases">
        <authorList>
            <consortium name="Genoscope - CEA"/>
            <person name="William W."/>
        </authorList>
    </citation>
    <scope>NUCLEOTIDE SEQUENCE</scope>
    <source>
        <strain evidence="13">IK1</strain>
    </source>
</reference>
<dbReference type="InterPro" id="IPR002474">
    <property type="entry name" value="CarbamoylP_synth_ssu_N"/>
</dbReference>
<dbReference type="UniPathway" id="UPA00070">
    <property type="reaction ID" value="UER00115"/>
</dbReference>
<comment type="catalytic activity">
    <reaction evidence="10 11">
        <text>L-glutamine + H2O = L-glutamate + NH4(+)</text>
        <dbReference type="Rhea" id="RHEA:15889"/>
        <dbReference type="ChEBI" id="CHEBI:15377"/>
        <dbReference type="ChEBI" id="CHEBI:28938"/>
        <dbReference type="ChEBI" id="CHEBI:29985"/>
        <dbReference type="ChEBI" id="CHEBI:58359"/>
    </reaction>
</comment>
<dbReference type="Pfam" id="PF00117">
    <property type="entry name" value="GATase"/>
    <property type="match status" value="1"/>
</dbReference>
<protein>
    <recommendedName>
        <fullName evidence="11">Carbamoyl phosphate synthase small chain</fullName>
        <ecNumber evidence="11">6.3.5.5</ecNumber>
    </recommendedName>
    <alternativeName>
        <fullName evidence="11">Carbamoyl phosphate synthetase glutamine chain</fullName>
    </alternativeName>
</protein>
<evidence type="ECO:0000256" key="7">
    <source>
        <dbReference type="ARBA" id="ARBA00022962"/>
    </source>
</evidence>
<dbReference type="GO" id="GO:0016740">
    <property type="term" value="F:transferase activity"/>
    <property type="evidence" value="ECO:0007669"/>
    <property type="project" value="UniProtKB-KW"/>
</dbReference>
<feature type="binding site" evidence="11">
    <location>
        <position position="253"/>
    </location>
    <ligand>
        <name>L-glutamine</name>
        <dbReference type="ChEBI" id="CHEBI:58359"/>
    </ligand>
</feature>
<dbReference type="GO" id="GO:0005524">
    <property type="term" value="F:ATP binding"/>
    <property type="evidence" value="ECO:0007669"/>
    <property type="project" value="UniProtKB-UniRule"/>
</dbReference>
<feature type="binding site" evidence="11">
    <location>
        <position position="322"/>
    </location>
    <ligand>
        <name>L-glutamine</name>
        <dbReference type="ChEBI" id="CHEBI:58359"/>
    </ligand>
</feature>
<dbReference type="GO" id="GO:0044205">
    <property type="term" value="P:'de novo' UMP biosynthetic process"/>
    <property type="evidence" value="ECO:0007669"/>
    <property type="project" value="UniProtKB-UniRule"/>
</dbReference>
<dbReference type="PANTHER" id="PTHR43418">
    <property type="entry name" value="MULTIFUNCTIONAL TRYPTOPHAN BIOSYNTHESIS PROTEIN-RELATED"/>
    <property type="match status" value="1"/>
</dbReference>
<keyword evidence="8 11" id="KW-0665">Pyrimidine biosynthesis</keyword>
<evidence type="ECO:0000256" key="2">
    <source>
        <dbReference type="ARBA" id="ARBA00005077"/>
    </source>
</evidence>
<comment type="subunit">
    <text evidence="11">Composed of two chains; the small (or glutamine) chain promotes the hydrolysis of glutamine to ammonia, which is used by the large (or ammonia) chain to synthesize carbamoyl phosphate. Tetramer of heterodimers (alpha,beta)4.</text>
</comment>
<feature type="region of interest" description="CPSase" evidence="11">
    <location>
        <begin position="1"/>
        <end position="193"/>
    </location>
</feature>
<feature type="binding site" evidence="11">
    <location>
        <position position="56"/>
    </location>
    <ligand>
        <name>L-glutamine</name>
        <dbReference type="ChEBI" id="CHEBI:58359"/>
    </ligand>
</feature>
<keyword evidence="13" id="KW-0808">Transferase</keyword>
<evidence type="ECO:0000256" key="5">
    <source>
        <dbReference type="ARBA" id="ARBA00022741"/>
    </source>
</evidence>
<dbReference type="PROSITE" id="PS51273">
    <property type="entry name" value="GATASE_TYPE_1"/>
    <property type="match status" value="1"/>
</dbReference>
<evidence type="ECO:0000256" key="6">
    <source>
        <dbReference type="ARBA" id="ARBA00022840"/>
    </source>
</evidence>
<evidence type="ECO:0000256" key="9">
    <source>
        <dbReference type="ARBA" id="ARBA00048816"/>
    </source>
</evidence>
<dbReference type="CDD" id="cd01744">
    <property type="entry name" value="GATase1_CPSase"/>
    <property type="match status" value="1"/>
</dbReference>
<dbReference type="InterPro" id="IPR036480">
    <property type="entry name" value="CarbP_synth_ssu_N_sf"/>
</dbReference>
<dbReference type="GO" id="GO:0006526">
    <property type="term" value="P:L-arginine biosynthetic process"/>
    <property type="evidence" value="ECO:0007669"/>
    <property type="project" value="UniProtKB-UniRule"/>
</dbReference>
<comment type="catalytic activity">
    <reaction evidence="9 11">
        <text>hydrogencarbonate + L-glutamine + 2 ATP + H2O = carbamoyl phosphate + L-glutamate + 2 ADP + phosphate + 2 H(+)</text>
        <dbReference type="Rhea" id="RHEA:18633"/>
        <dbReference type="ChEBI" id="CHEBI:15377"/>
        <dbReference type="ChEBI" id="CHEBI:15378"/>
        <dbReference type="ChEBI" id="CHEBI:17544"/>
        <dbReference type="ChEBI" id="CHEBI:29985"/>
        <dbReference type="ChEBI" id="CHEBI:30616"/>
        <dbReference type="ChEBI" id="CHEBI:43474"/>
        <dbReference type="ChEBI" id="CHEBI:58228"/>
        <dbReference type="ChEBI" id="CHEBI:58359"/>
        <dbReference type="ChEBI" id="CHEBI:456216"/>
        <dbReference type="EC" id="6.3.5.5"/>
    </reaction>
</comment>
<dbReference type="GO" id="GO:0006541">
    <property type="term" value="P:glutamine metabolic process"/>
    <property type="evidence" value="ECO:0007669"/>
    <property type="project" value="InterPro"/>
</dbReference>
<feature type="binding site" evidence="11">
    <location>
        <position position="323"/>
    </location>
    <ligand>
        <name>L-glutamine</name>
        <dbReference type="ChEBI" id="CHEBI:58359"/>
    </ligand>
</feature>
<dbReference type="SUPFAM" id="SSF52021">
    <property type="entry name" value="Carbamoyl phosphate synthetase, small subunit N-terminal domain"/>
    <property type="match status" value="1"/>
</dbReference>
<sequence>MVPRHPPGALRMKALLALEDGTLFPGRSFTGPAEAVGEVVFNTSMSGYQEVLTDPSYCGQMVAMTYPLMGNYGINDEDVESDRIQVRAFLVREYQPYPSNWRSRRSLADYLTAAGIPGLEGIDTRALTRHLRVSGAMRGALSTSDLDPHSLVEKARQAPDMLGLDLVREVTCRRPMLWTEGNPSPIEGGLDGFRWPERPGTWSVVAMDFGVKYNILRSLAQRGCTILMVPADTPGALIDRLDPDGLFLSNGPGDPAAVTYGIASIRDQLGKRPIFGICLGHQLIGLALGGASFKLKFGHRGGNQPVQDLTTGKVEITSQNHGFCVDMGSLAEKDVEVTHVNLNDGTLEGLVHKRIPLFSVQYHPEASPGPHDAAYLFDRFIALMERHRNPKLQP</sequence>
<dbReference type="InterPro" id="IPR029062">
    <property type="entry name" value="Class_I_gatase-like"/>
</dbReference>
<name>A0A653ABS9_UNCDX</name>
<comment type="pathway">
    <text evidence="1 11">Pyrimidine metabolism; UMP biosynthesis via de novo pathway; (S)-dihydroorotate from bicarbonate: step 1/3.</text>
</comment>
<evidence type="ECO:0000256" key="11">
    <source>
        <dbReference type="HAMAP-Rule" id="MF_01209"/>
    </source>
</evidence>
<feature type="active site" description="Nucleophile" evidence="11">
    <location>
        <position position="278"/>
    </location>
</feature>
<dbReference type="Gene3D" id="3.40.50.880">
    <property type="match status" value="1"/>
</dbReference>
<dbReference type="EMBL" id="UPXX01000029">
    <property type="protein sequence ID" value="VBB45359.1"/>
    <property type="molecule type" value="Genomic_DNA"/>
</dbReference>
<keyword evidence="11" id="KW-0055">Arginine biosynthesis</keyword>
<keyword evidence="5 11" id="KW-0547">Nucleotide-binding</keyword>
<feature type="active site" evidence="11">
    <location>
        <position position="365"/>
    </location>
</feature>
<evidence type="ECO:0000313" key="13">
    <source>
        <dbReference type="EMBL" id="VBB45359.1"/>
    </source>
</evidence>
<dbReference type="HAMAP" id="MF_01209">
    <property type="entry name" value="CPSase_S_chain"/>
    <property type="match status" value="1"/>
</dbReference>
<keyword evidence="6 11" id="KW-0067">ATP-binding</keyword>
<comment type="function">
    <text evidence="11">Small subunit of the glutamine-dependent carbamoyl phosphate synthetase (CPSase). CPSase catalyzes the formation of carbamoyl phosphate from the ammonia moiety of glutamine, carbonate, and phosphate donated by ATP, constituting the first step of 2 biosynthetic pathways, one leading to arginine and/or urea and the other to pyrimidine nucleotides. The small subunit (glutamine amidotransferase) binds and cleaves glutamine to supply the large subunit with the substrate ammonia.</text>
</comment>
<dbReference type="SUPFAM" id="SSF52317">
    <property type="entry name" value="Class I glutamine amidotransferase-like"/>
    <property type="match status" value="1"/>
</dbReference>
<feature type="binding site" evidence="11">
    <location>
        <position position="251"/>
    </location>
    <ligand>
        <name>L-glutamine</name>
        <dbReference type="ChEBI" id="CHEBI:58359"/>
    </ligand>
</feature>
<evidence type="ECO:0000256" key="4">
    <source>
        <dbReference type="ARBA" id="ARBA00022598"/>
    </source>
</evidence>
<dbReference type="EC" id="6.3.5.5" evidence="11"/>
<dbReference type="AlphaFoldDB" id="A0A653ABS9"/>
<proteinExistence type="inferred from homology"/>
<dbReference type="Pfam" id="PF00988">
    <property type="entry name" value="CPSase_sm_chain"/>
    <property type="match status" value="1"/>
</dbReference>
<comment type="similarity">
    <text evidence="3 11">Belongs to the CarA family.</text>
</comment>
<evidence type="ECO:0000256" key="10">
    <source>
        <dbReference type="ARBA" id="ARBA00049285"/>
    </source>
</evidence>
<gene>
    <name evidence="11 13" type="primary">carA</name>
    <name evidence="13" type="ORF">TRIP_B350330</name>
</gene>
<dbReference type="PRINTS" id="PR00099">
    <property type="entry name" value="CPSGATASE"/>
</dbReference>
<dbReference type="GO" id="GO:0004088">
    <property type="term" value="F:carbamoyl-phosphate synthase (glutamine-hydrolyzing) activity"/>
    <property type="evidence" value="ECO:0007669"/>
    <property type="project" value="UniProtKB-UniRule"/>
</dbReference>
<dbReference type="PRINTS" id="PR00097">
    <property type="entry name" value="ANTSNTHASEII"/>
</dbReference>
<dbReference type="InterPro" id="IPR006274">
    <property type="entry name" value="CarbamoylP_synth_ssu"/>
</dbReference>
<organism evidence="13">
    <name type="scientific">Uncultured Desulfatiglans sp</name>
    <dbReference type="NCBI Taxonomy" id="1748965"/>
    <lineage>
        <taxon>Bacteria</taxon>
        <taxon>Pseudomonadati</taxon>
        <taxon>Thermodesulfobacteriota</taxon>
        <taxon>Desulfobacteria</taxon>
        <taxon>Desulfatiglandales</taxon>
        <taxon>Desulfatiglandaceae</taxon>
        <taxon>Desulfatiglans</taxon>
        <taxon>environmental samples</taxon>
    </lineage>
</organism>
<dbReference type="PANTHER" id="PTHR43418:SF7">
    <property type="entry name" value="CARBAMOYL-PHOSPHATE SYNTHASE SMALL CHAIN"/>
    <property type="match status" value="1"/>
</dbReference>
<dbReference type="NCBIfam" id="NF009475">
    <property type="entry name" value="PRK12838.1"/>
    <property type="match status" value="1"/>
</dbReference>
<dbReference type="NCBIfam" id="TIGR01368">
    <property type="entry name" value="CPSaseIIsmall"/>
    <property type="match status" value="1"/>
</dbReference>
<dbReference type="InterPro" id="IPR035686">
    <property type="entry name" value="CPSase_GATase1"/>
</dbReference>
<dbReference type="GO" id="GO:0006207">
    <property type="term" value="P:'de novo' pyrimidine nucleobase biosynthetic process"/>
    <property type="evidence" value="ECO:0007669"/>
    <property type="project" value="InterPro"/>
</dbReference>
<evidence type="ECO:0000259" key="12">
    <source>
        <dbReference type="SMART" id="SM01097"/>
    </source>
</evidence>
<feature type="binding site" evidence="11">
    <location>
        <position position="320"/>
    </location>
    <ligand>
        <name>L-glutamine</name>
        <dbReference type="ChEBI" id="CHEBI:58359"/>
    </ligand>
</feature>
<feature type="active site" evidence="11">
    <location>
        <position position="363"/>
    </location>
</feature>
<feature type="domain" description="Carbamoyl-phosphate synthase small subunit N-terminal" evidence="12">
    <location>
        <begin position="12"/>
        <end position="142"/>
    </location>
</feature>
<keyword evidence="11" id="KW-0028">Amino-acid biosynthesis</keyword>
<dbReference type="GO" id="GO:0004359">
    <property type="term" value="F:glutaminase activity"/>
    <property type="evidence" value="ECO:0007669"/>
    <property type="project" value="RHEA"/>
</dbReference>
<keyword evidence="4 11" id="KW-0436">Ligase</keyword>
<evidence type="ECO:0000256" key="1">
    <source>
        <dbReference type="ARBA" id="ARBA00004812"/>
    </source>
</evidence>
<dbReference type="FunFam" id="3.50.30.20:FF:000001">
    <property type="entry name" value="Carbamoyl-phosphate synthase small chain"/>
    <property type="match status" value="1"/>
</dbReference>
<accession>A0A653ABS9</accession>